<evidence type="ECO:0000256" key="13">
    <source>
        <dbReference type="PIRNR" id="PIRNR000543"/>
    </source>
</evidence>
<evidence type="ECO:0000256" key="11">
    <source>
        <dbReference type="ARBA" id="ARBA00022982"/>
    </source>
</evidence>
<sequence>MSALRLVRPLCRNLRCQPSEQLLLRNFNHPRALCAFISSKANMAGYQRPAPFPYKEKKYNWWYQLFDRTIDRFDENSKVLVVDGPIAAGKSTFAKQLAEDLDMLYVPEADLAQAYINKSGYDLRQLNSTLPPNAQYVDVEEFSRNPKHPNVGVMQVLFLQLRFLQYIDALAHLLHTGQGVVLDRSVYSDFVFMEAMFEQGYLSKNIKAYYEESFSAIQLMLKRPHLIIYLDVPVNIVQQRIKERNRPWEVNSPVLTEKYLSAIEKHYKLRFLRDMSARSEILMYDWSNFGDVEVVVEDIERINLDIRQYDEKFEDWKTYHDREYGYWRADYSNNKDQLLTWAEPGYILPEMMLTNDEGEILFKALEQIPGGKYEHGYEPKLGDKVFWKWS</sequence>
<evidence type="ECO:0000256" key="6">
    <source>
        <dbReference type="ARBA" id="ARBA00022448"/>
    </source>
</evidence>
<comment type="function">
    <text evidence="2 13">Accessory subunit of the mitochondrial membrane respiratory chain NADH dehydrogenase (Complex I), that is believed not to be involved in catalysis. Complex I functions in the transfer of electrons from NADH to the respiratory chain. The immediate electron acceptor for the enzyme is believed to be ubiquinone.</text>
</comment>
<dbReference type="InterPro" id="IPR031314">
    <property type="entry name" value="DNK_dom"/>
</dbReference>
<evidence type="ECO:0000259" key="14">
    <source>
        <dbReference type="Pfam" id="PF01712"/>
    </source>
</evidence>
<evidence type="ECO:0000256" key="7">
    <source>
        <dbReference type="ARBA" id="ARBA00022630"/>
    </source>
</evidence>
<dbReference type="Gene3D" id="3.40.50.300">
    <property type="entry name" value="P-loop containing nucleotide triphosphate hydrolases"/>
    <property type="match status" value="1"/>
</dbReference>
<organism evidence="15 16">
    <name type="scientific">Megalurothrips usitatus</name>
    <name type="common">bean blossom thrips</name>
    <dbReference type="NCBI Taxonomy" id="439358"/>
    <lineage>
        <taxon>Eukaryota</taxon>
        <taxon>Metazoa</taxon>
        <taxon>Ecdysozoa</taxon>
        <taxon>Arthropoda</taxon>
        <taxon>Hexapoda</taxon>
        <taxon>Insecta</taxon>
        <taxon>Pterygota</taxon>
        <taxon>Neoptera</taxon>
        <taxon>Paraneoptera</taxon>
        <taxon>Thysanoptera</taxon>
        <taxon>Terebrantia</taxon>
        <taxon>Thripoidea</taxon>
        <taxon>Thripidae</taxon>
        <taxon>Megalurothrips</taxon>
    </lineage>
</organism>
<dbReference type="EMBL" id="JAPTSV010000004">
    <property type="protein sequence ID" value="KAJ1528580.1"/>
    <property type="molecule type" value="Genomic_DNA"/>
</dbReference>
<keyword evidence="8 13" id="KW-0679">Respiratory chain</keyword>
<evidence type="ECO:0000256" key="3">
    <source>
        <dbReference type="ARBA" id="ARBA00004305"/>
    </source>
</evidence>
<dbReference type="GO" id="GO:0005759">
    <property type="term" value="C:mitochondrial matrix"/>
    <property type="evidence" value="ECO:0007669"/>
    <property type="project" value="UniProtKB-SubCell"/>
</dbReference>
<dbReference type="GO" id="GO:0006120">
    <property type="term" value="P:mitochondrial electron transport, NADH to ubiquinone"/>
    <property type="evidence" value="ECO:0007669"/>
    <property type="project" value="InterPro"/>
</dbReference>
<dbReference type="SUPFAM" id="SSF52540">
    <property type="entry name" value="P-loop containing nucleoside triphosphate hydrolases"/>
    <property type="match status" value="1"/>
</dbReference>
<evidence type="ECO:0000256" key="5">
    <source>
        <dbReference type="ARBA" id="ARBA00017279"/>
    </source>
</evidence>
<feature type="domain" description="Deoxynucleoside kinase" evidence="14">
    <location>
        <begin position="80"/>
        <end position="301"/>
    </location>
</feature>
<comment type="caution">
    <text evidence="15">The sequence shown here is derived from an EMBL/GenBank/DDBJ whole genome shotgun (WGS) entry which is preliminary data.</text>
</comment>
<keyword evidence="12 13" id="KW-0496">Mitochondrion</keyword>
<protein>
    <recommendedName>
        <fullName evidence="5 13">NADH dehydrogenase [ubiquinone] 1 alpha subcomplex subunit 10, mitochondrial</fullName>
    </recommendedName>
</protein>
<evidence type="ECO:0000256" key="4">
    <source>
        <dbReference type="ARBA" id="ARBA00008606"/>
    </source>
</evidence>
<evidence type="ECO:0000256" key="1">
    <source>
        <dbReference type="ARBA" id="ARBA00001974"/>
    </source>
</evidence>
<evidence type="ECO:0000256" key="10">
    <source>
        <dbReference type="ARBA" id="ARBA00022946"/>
    </source>
</evidence>
<keyword evidence="10" id="KW-0809">Transit peptide</keyword>
<evidence type="ECO:0000256" key="9">
    <source>
        <dbReference type="ARBA" id="ARBA00022827"/>
    </source>
</evidence>
<dbReference type="PANTHER" id="PTHR10513:SF15">
    <property type="entry name" value="NADH DEHYDROGENASE [UBIQUINONE] 1 ALPHA SUBCOMPLEX SUBUNIT 10, MITOCHONDRIAL"/>
    <property type="match status" value="1"/>
</dbReference>
<dbReference type="Proteomes" id="UP001075354">
    <property type="component" value="Chromosome 4"/>
</dbReference>
<comment type="cofactor">
    <cofactor evidence="1 13">
        <name>FAD</name>
        <dbReference type="ChEBI" id="CHEBI:57692"/>
    </cofactor>
</comment>
<dbReference type="AlphaFoldDB" id="A0AAV7XT49"/>
<keyword evidence="11 13" id="KW-0249">Electron transport</keyword>
<comment type="similarity">
    <text evidence="4 13">Belongs to the complex I NDUFA10 subunit family.</text>
</comment>
<dbReference type="InterPro" id="IPR027417">
    <property type="entry name" value="P-loop_NTPase"/>
</dbReference>
<dbReference type="Pfam" id="PF01712">
    <property type="entry name" value="dNK"/>
    <property type="match status" value="1"/>
</dbReference>
<comment type="subcellular location">
    <subcellularLocation>
        <location evidence="3 13">Mitochondrion matrix</location>
    </subcellularLocation>
</comment>
<reference evidence="15" key="1">
    <citation type="submission" date="2022-12" db="EMBL/GenBank/DDBJ databases">
        <title>Chromosome-level genome assembly of the bean flower thrips Megalurothrips usitatus.</title>
        <authorList>
            <person name="Ma L."/>
            <person name="Liu Q."/>
            <person name="Li H."/>
            <person name="Cai W."/>
        </authorList>
    </citation>
    <scope>NUCLEOTIDE SEQUENCE</scope>
    <source>
        <strain evidence="15">Cailab_2022a</strain>
    </source>
</reference>
<dbReference type="PANTHER" id="PTHR10513">
    <property type="entry name" value="DEOXYNUCLEOSIDE KINASE"/>
    <property type="match status" value="1"/>
</dbReference>
<keyword evidence="7 13" id="KW-0285">Flavoprotein</keyword>
<keyword evidence="16" id="KW-1185">Reference proteome</keyword>
<evidence type="ECO:0000256" key="2">
    <source>
        <dbReference type="ARBA" id="ARBA00003195"/>
    </source>
</evidence>
<name>A0AAV7XT49_9NEOP</name>
<dbReference type="InterPro" id="IPR015828">
    <property type="entry name" value="NDUFA10"/>
</dbReference>
<proteinExistence type="inferred from homology"/>
<gene>
    <name evidence="15" type="ORF">ONE63_006984</name>
</gene>
<evidence type="ECO:0000313" key="16">
    <source>
        <dbReference type="Proteomes" id="UP001075354"/>
    </source>
</evidence>
<evidence type="ECO:0000256" key="8">
    <source>
        <dbReference type="ARBA" id="ARBA00022660"/>
    </source>
</evidence>
<keyword evidence="9 13" id="KW-0274">FAD</keyword>
<evidence type="ECO:0000256" key="12">
    <source>
        <dbReference type="ARBA" id="ARBA00023128"/>
    </source>
</evidence>
<dbReference type="InterPro" id="IPR050566">
    <property type="entry name" value="Deoxyribonucleoside_kinase"/>
</dbReference>
<evidence type="ECO:0000313" key="15">
    <source>
        <dbReference type="EMBL" id="KAJ1528580.1"/>
    </source>
</evidence>
<dbReference type="PIRSF" id="PIRSF000543">
    <property type="entry name" value="NADH_UQ_42KD"/>
    <property type="match status" value="1"/>
</dbReference>
<keyword evidence="6 13" id="KW-0813">Transport</keyword>
<accession>A0AAV7XT49</accession>